<keyword evidence="3" id="KW-1185">Reference proteome</keyword>
<feature type="compositionally biased region" description="Basic residues" evidence="1">
    <location>
        <begin position="100"/>
        <end position="118"/>
    </location>
</feature>
<feature type="region of interest" description="Disordered" evidence="1">
    <location>
        <begin position="1"/>
        <end position="152"/>
    </location>
</feature>
<proteinExistence type="predicted"/>
<dbReference type="AlphaFoldDB" id="A0AAV9K0H4"/>
<name>A0AAV9K0H4_9SOLN</name>
<dbReference type="EMBL" id="JAWPEI010000114">
    <property type="protein sequence ID" value="KAK4706260.1"/>
    <property type="molecule type" value="Genomic_DNA"/>
</dbReference>
<organism evidence="2 3">
    <name type="scientific">Solanum pinnatisectum</name>
    <name type="common">tansyleaf nightshade</name>
    <dbReference type="NCBI Taxonomy" id="50273"/>
    <lineage>
        <taxon>Eukaryota</taxon>
        <taxon>Viridiplantae</taxon>
        <taxon>Streptophyta</taxon>
        <taxon>Embryophyta</taxon>
        <taxon>Tracheophyta</taxon>
        <taxon>Spermatophyta</taxon>
        <taxon>Magnoliopsida</taxon>
        <taxon>eudicotyledons</taxon>
        <taxon>Gunneridae</taxon>
        <taxon>Pentapetalae</taxon>
        <taxon>asterids</taxon>
        <taxon>lamiids</taxon>
        <taxon>Solanales</taxon>
        <taxon>Solanaceae</taxon>
        <taxon>Solanoideae</taxon>
        <taxon>Solaneae</taxon>
        <taxon>Solanum</taxon>
    </lineage>
</organism>
<feature type="region of interest" description="Disordered" evidence="1">
    <location>
        <begin position="165"/>
        <end position="190"/>
    </location>
</feature>
<evidence type="ECO:0000313" key="2">
    <source>
        <dbReference type="EMBL" id="KAK4706260.1"/>
    </source>
</evidence>
<dbReference type="Proteomes" id="UP001311915">
    <property type="component" value="Unassembled WGS sequence"/>
</dbReference>
<feature type="compositionally biased region" description="Polar residues" evidence="1">
    <location>
        <begin position="27"/>
        <end position="45"/>
    </location>
</feature>
<accession>A0AAV9K0H4</accession>
<evidence type="ECO:0000313" key="3">
    <source>
        <dbReference type="Proteomes" id="UP001311915"/>
    </source>
</evidence>
<evidence type="ECO:0000256" key="1">
    <source>
        <dbReference type="SAM" id="MobiDB-lite"/>
    </source>
</evidence>
<feature type="compositionally biased region" description="Basic and acidic residues" evidence="1">
    <location>
        <begin position="123"/>
        <end position="132"/>
    </location>
</feature>
<feature type="compositionally biased region" description="Polar residues" evidence="1">
    <location>
        <begin position="88"/>
        <end position="97"/>
    </location>
</feature>
<feature type="compositionally biased region" description="Polar residues" evidence="1">
    <location>
        <begin position="53"/>
        <end position="69"/>
    </location>
</feature>
<reference evidence="2 3" key="1">
    <citation type="submission" date="2023-10" db="EMBL/GenBank/DDBJ databases">
        <title>Genome-Wide Identification Analysis in wild type Solanum Pinnatisectum Reveals Some Genes Defensing Phytophthora Infestans.</title>
        <authorList>
            <person name="Sun C."/>
        </authorList>
    </citation>
    <scope>NUCLEOTIDE SEQUENCE [LARGE SCALE GENOMIC DNA]</scope>
    <source>
        <strain evidence="2">LQN</strain>
        <tissue evidence="2">Leaf</tissue>
    </source>
</reference>
<sequence>MQEGVSKGGFISHVMPEGNFIDLSPNLRASATTTSSIHKTKGQQNQHHEQPEMQIQTGNDSNRQSQQVEKNGKDNQNKGAMAKDLGSKASTSKQESTPKSKNKPSKKKREATKKKQKLQLKTEQQREQKGNEEANYMNSTPNAPPDIGQGKCQLNSIPIIDEYAVNNSEDEMDGDTQSLKDPDDDEETSDQLIRALSPNYEKNLEEEIQQVTDIQGLSPRGFQHNKFHFKKQDLNTVTAGRPNTRLFTSKSSQ</sequence>
<protein>
    <submittedName>
        <fullName evidence="2">Uncharacterized protein</fullName>
    </submittedName>
</protein>
<comment type="caution">
    <text evidence="2">The sequence shown here is derived from an EMBL/GenBank/DDBJ whole genome shotgun (WGS) entry which is preliminary data.</text>
</comment>
<gene>
    <name evidence="2" type="ORF">R3W88_034185</name>
</gene>